<feature type="non-terminal residue" evidence="2">
    <location>
        <position position="216"/>
    </location>
</feature>
<organism evidence="2 3">
    <name type="scientific">Gossypium raimondii</name>
    <name type="common">Peruvian cotton</name>
    <name type="synonym">Gossypium klotzschianum subsp. raimondii</name>
    <dbReference type="NCBI Taxonomy" id="29730"/>
    <lineage>
        <taxon>Eukaryota</taxon>
        <taxon>Viridiplantae</taxon>
        <taxon>Streptophyta</taxon>
        <taxon>Embryophyta</taxon>
        <taxon>Tracheophyta</taxon>
        <taxon>Spermatophyta</taxon>
        <taxon>Magnoliopsida</taxon>
        <taxon>eudicotyledons</taxon>
        <taxon>Gunneridae</taxon>
        <taxon>Pentapetalae</taxon>
        <taxon>rosids</taxon>
        <taxon>malvids</taxon>
        <taxon>Malvales</taxon>
        <taxon>Malvaceae</taxon>
        <taxon>Malvoideae</taxon>
        <taxon>Gossypium</taxon>
    </lineage>
</organism>
<protein>
    <recommendedName>
        <fullName evidence="1">RNase H type-1 domain-containing protein</fullName>
    </recommendedName>
</protein>
<name>A0A7J8Q8X9_GOSRA</name>
<dbReference type="InterPro" id="IPR036397">
    <property type="entry name" value="RNaseH_sf"/>
</dbReference>
<dbReference type="Proteomes" id="UP000593578">
    <property type="component" value="Unassembled WGS sequence"/>
</dbReference>
<sequence length="216" mass="25162">PPPHPSKGTDRVAWCHTSVRAFPIKSAYRILNEESWSANNDKWKCVWKLPVDPSCRICRYDLENTLHVVRDYPTAKDTTKVHDGGANWACLEHLEESQPPYILRILEDLKLIRHRGHDKVIIQSDSLEVVKDIQGSLLDILYSALIRWIQRILSQEGQWILHYILREHNHVVDHLEKFALANKEDLQVFDSSPMEILAFIESDRSRGFSPFQNDFL</sequence>
<dbReference type="GO" id="GO:0004523">
    <property type="term" value="F:RNA-DNA hybrid ribonuclease activity"/>
    <property type="evidence" value="ECO:0007669"/>
    <property type="project" value="InterPro"/>
</dbReference>
<dbReference type="AlphaFoldDB" id="A0A7J8Q8X9"/>
<evidence type="ECO:0000259" key="1">
    <source>
        <dbReference type="Pfam" id="PF13456"/>
    </source>
</evidence>
<evidence type="ECO:0000313" key="3">
    <source>
        <dbReference type="Proteomes" id="UP000593578"/>
    </source>
</evidence>
<dbReference type="InterPro" id="IPR002156">
    <property type="entry name" value="RNaseH_domain"/>
</dbReference>
<dbReference type="Gene3D" id="3.30.420.10">
    <property type="entry name" value="Ribonuclease H-like superfamily/Ribonuclease H"/>
    <property type="match status" value="1"/>
</dbReference>
<gene>
    <name evidence="2" type="ORF">Gorai_007758</name>
</gene>
<proteinExistence type="predicted"/>
<dbReference type="PANTHER" id="PTHR47723">
    <property type="entry name" value="OS05G0353850 PROTEIN"/>
    <property type="match status" value="1"/>
</dbReference>
<dbReference type="InterPro" id="IPR053151">
    <property type="entry name" value="RNase_H-like"/>
</dbReference>
<comment type="caution">
    <text evidence="2">The sequence shown here is derived from an EMBL/GenBank/DDBJ whole genome shotgun (WGS) entry which is preliminary data.</text>
</comment>
<dbReference type="PANTHER" id="PTHR47723:SF24">
    <property type="entry name" value="RNASE H TYPE-1 DOMAIN-CONTAINING PROTEIN"/>
    <property type="match status" value="1"/>
</dbReference>
<reference evidence="2 3" key="1">
    <citation type="journal article" date="2019" name="Genome Biol. Evol.">
        <title>Insights into the evolution of the New World diploid cottons (Gossypium, subgenus Houzingenia) based on genome sequencing.</title>
        <authorList>
            <person name="Grover C.E."/>
            <person name="Arick M.A. 2nd"/>
            <person name="Thrash A."/>
            <person name="Conover J.L."/>
            <person name="Sanders W.S."/>
            <person name="Peterson D.G."/>
            <person name="Frelichowski J.E."/>
            <person name="Scheffler J.A."/>
            <person name="Scheffler B.E."/>
            <person name="Wendel J.F."/>
        </authorList>
    </citation>
    <scope>NUCLEOTIDE SEQUENCE [LARGE SCALE GENOMIC DNA]</scope>
    <source>
        <strain evidence="2">8</strain>
        <tissue evidence="2">Leaf</tissue>
    </source>
</reference>
<dbReference type="EMBL" id="JABEZZ010000010">
    <property type="protein sequence ID" value="MBA0597977.1"/>
    <property type="molecule type" value="Genomic_DNA"/>
</dbReference>
<dbReference type="Pfam" id="PF13456">
    <property type="entry name" value="RVT_3"/>
    <property type="match status" value="1"/>
</dbReference>
<feature type="domain" description="RNase H type-1" evidence="1">
    <location>
        <begin position="107"/>
        <end position="177"/>
    </location>
</feature>
<evidence type="ECO:0000313" key="2">
    <source>
        <dbReference type="EMBL" id="MBA0597977.1"/>
    </source>
</evidence>
<dbReference type="GO" id="GO:0003676">
    <property type="term" value="F:nucleic acid binding"/>
    <property type="evidence" value="ECO:0007669"/>
    <property type="project" value="InterPro"/>
</dbReference>
<accession>A0A7J8Q8X9</accession>